<protein>
    <submittedName>
        <fullName evidence="16">Formamidopyrimidine-DNA glycosylase</fullName>
    </submittedName>
</protein>
<dbReference type="Pfam" id="PF06831">
    <property type="entry name" value="H2TH"/>
    <property type="match status" value="1"/>
</dbReference>
<reference evidence="16" key="2">
    <citation type="submission" date="2020-09" db="EMBL/GenBank/DDBJ databases">
        <authorList>
            <person name="Sun Q."/>
            <person name="Zhou Y."/>
        </authorList>
    </citation>
    <scope>NUCLEOTIDE SEQUENCE</scope>
    <source>
        <strain evidence="16">CGMCC 1.14988</strain>
    </source>
</reference>
<evidence type="ECO:0000256" key="1">
    <source>
        <dbReference type="ARBA" id="ARBA00001668"/>
    </source>
</evidence>
<comment type="caution">
    <text evidence="16">The sequence shown here is derived from an EMBL/GenBank/DDBJ whole genome shotgun (WGS) entry which is preliminary data.</text>
</comment>
<dbReference type="GO" id="GO:0016829">
    <property type="term" value="F:lyase activity"/>
    <property type="evidence" value="ECO:0007669"/>
    <property type="project" value="UniProtKB-KW"/>
</dbReference>
<dbReference type="SMART" id="SM01232">
    <property type="entry name" value="H2TH"/>
    <property type="match status" value="1"/>
</dbReference>
<keyword evidence="9" id="KW-0234">DNA repair</keyword>
<dbReference type="Pfam" id="PF01149">
    <property type="entry name" value="Fapy_DNA_glyco"/>
    <property type="match status" value="1"/>
</dbReference>
<name>A0A8J3AF76_9ACTN</name>
<evidence type="ECO:0000256" key="11">
    <source>
        <dbReference type="ARBA" id="ARBA00023268"/>
    </source>
</evidence>
<evidence type="ECO:0000313" key="16">
    <source>
        <dbReference type="EMBL" id="GGI06458.1"/>
    </source>
</evidence>
<dbReference type="SUPFAM" id="SSF46946">
    <property type="entry name" value="S13-like H2TH domain"/>
    <property type="match status" value="1"/>
</dbReference>
<evidence type="ECO:0000256" key="9">
    <source>
        <dbReference type="ARBA" id="ARBA00023204"/>
    </source>
</evidence>
<dbReference type="Gene3D" id="3.20.190.10">
    <property type="entry name" value="MutM-like, N-terminal"/>
    <property type="match status" value="1"/>
</dbReference>
<dbReference type="PANTHER" id="PTHR22993">
    <property type="entry name" value="FORMAMIDOPYRIMIDINE-DNA GLYCOSYLASE"/>
    <property type="match status" value="1"/>
</dbReference>
<dbReference type="AlphaFoldDB" id="A0A8J3AF76"/>
<evidence type="ECO:0000256" key="13">
    <source>
        <dbReference type="PROSITE-ProRule" id="PRU00391"/>
    </source>
</evidence>
<dbReference type="InterPro" id="IPR035937">
    <property type="entry name" value="FPG_N"/>
</dbReference>
<dbReference type="InterPro" id="IPR015886">
    <property type="entry name" value="H2TH_FPG"/>
</dbReference>
<keyword evidence="4" id="KW-0227">DNA damage</keyword>
<keyword evidence="11" id="KW-0511">Multifunctional enzyme</keyword>
<dbReference type="GO" id="GO:0003684">
    <property type="term" value="F:damaged DNA binding"/>
    <property type="evidence" value="ECO:0007669"/>
    <property type="project" value="InterPro"/>
</dbReference>
<evidence type="ECO:0000256" key="3">
    <source>
        <dbReference type="ARBA" id="ARBA00022723"/>
    </source>
</evidence>
<dbReference type="RefSeq" id="WP_165404107.1">
    <property type="nucleotide sequence ID" value="NZ_BMHA01000006.1"/>
</dbReference>
<dbReference type="PROSITE" id="PS51068">
    <property type="entry name" value="FPG_CAT"/>
    <property type="match status" value="1"/>
</dbReference>
<evidence type="ECO:0000256" key="6">
    <source>
        <dbReference type="ARBA" id="ARBA00022801"/>
    </source>
</evidence>
<evidence type="ECO:0000256" key="2">
    <source>
        <dbReference type="ARBA" id="ARBA00009409"/>
    </source>
</evidence>
<dbReference type="GO" id="GO:0008270">
    <property type="term" value="F:zinc ion binding"/>
    <property type="evidence" value="ECO:0007669"/>
    <property type="project" value="UniProtKB-KW"/>
</dbReference>
<evidence type="ECO:0000256" key="7">
    <source>
        <dbReference type="ARBA" id="ARBA00022833"/>
    </source>
</evidence>
<feature type="domain" description="Formamidopyrimidine-DNA glycosylase catalytic" evidence="15">
    <location>
        <begin position="2"/>
        <end position="114"/>
    </location>
</feature>
<keyword evidence="3" id="KW-0479">Metal-binding</keyword>
<comment type="catalytic activity">
    <reaction evidence="1">
        <text>Hydrolysis of DNA containing ring-opened 7-methylguanine residues, releasing 2,6-diamino-4-hydroxy-5-(N-methyl)formamidopyrimidine.</text>
        <dbReference type="EC" id="3.2.2.23"/>
    </reaction>
</comment>
<evidence type="ECO:0000256" key="8">
    <source>
        <dbReference type="ARBA" id="ARBA00023125"/>
    </source>
</evidence>
<organism evidence="16 17">
    <name type="scientific">Egicoccus halophilus</name>
    <dbReference type="NCBI Taxonomy" id="1670830"/>
    <lineage>
        <taxon>Bacteria</taxon>
        <taxon>Bacillati</taxon>
        <taxon>Actinomycetota</taxon>
        <taxon>Nitriliruptoria</taxon>
        <taxon>Egicoccales</taxon>
        <taxon>Egicoccaceae</taxon>
        <taxon>Egicoccus</taxon>
    </lineage>
</organism>
<keyword evidence="7" id="KW-0862">Zinc</keyword>
<accession>A0A8J3AF76</accession>
<keyword evidence="10" id="KW-0456">Lyase</keyword>
<gene>
    <name evidence="16" type="primary">mutM</name>
    <name evidence="16" type="ORF">GCM10011354_19190</name>
</gene>
<keyword evidence="6" id="KW-0378">Hydrolase</keyword>
<dbReference type="GO" id="GO:0034039">
    <property type="term" value="F:8-oxo-7,8-dihydroguanine DNA N-glycosylase activity"/>
    <property type="evidence" value="ECO:0007669"/>
    <property type="project" value="TreeGrafter"/>
</dbReference>
<dbReference type="GO" id="GO:0003906">
    <property type="term" value="F:DNA-(apurinic or apyrimidinic site) endonuclease activity"/>
    <property type="evidence" value="ECO:0007669"/>
    <property type="project" value="InterPro"/>
</dbReference>
<dbReference type="SUPFAM" id="SSF81624">
    <property type="entry name" value="N-terminal domain of MutM-like DNA repair proteins"/>
    <property type="match status" value="1"/>
</dbReference>
<proteinExistence type="inferred from homology"/>
<dbReference type="Gene3D" id="1.10.8.50">
    <property type="match status" value="1"/>
</dbReference>
<evidence type="ECO:0000313" key="17">
    <source>
        <dbReference type="Proteomes" id="UP000650511"/>
    </source>
</evidence>
<evidence type="ECO:0000256" key="4">
    <source>
        <dbReference type="ARBA" id="ARBA00022763"/>
    </source>
</evidence>
<dbReference type="EMBL" id="BMHA01000006">
    <property type="protein sequence ID" value="GGI06458.1"/>
    <property type="molecule type" value="Genomic_DNA"/>
</dbReference>
<dbReference type="PROSITE" id="PS51066">
    <property type="entry name" value="ZF_FPG_2"/>
    <property type="match status" value="1"/>
</dbReference>
<dbReference type="InterPro" id="IPR000214">
    <property type="entry name" value="Znf_DNA_glyclase/AP_lyase"/>
</dbReference>
<keyword evidence="17" id="KW-1185">Reference proteome</keyword>
<feature type="domain" description="FPG-type" evidence="14">
    <location>
        <begin position="246"/>
        <end position="281"/>
    </location>
</feature>
<dbReference type="InterPro" id="IPR010979">
    <property type="entry name" value="Ribosomal_uS13-like_H2TH"/>
</dbReference>
<dbReference type="GO" id="GO:0006284">
    <property type="term" value="P:base-excision repair"/>
    <property type="evidence" value="ECO:0007669"/>
    <property type="project" value="InterPro"/>
</dbReference>
<dbReference type="SMART" id="SM00898">
    <property type="entry name" value="Fapy_DNA_glyco"/>
    <property type="match status" value="1"/>
</dbReference>
<dbReference type="Proteomes" id="UP000650511">
    <property type="component" value="Unassembled WGS sequence"/>
</dbReference>
<keyword evidence="12" id="KW-0326">Glycosidase</keyword>
<dbReference type="PANTHER" id="PTHR22993:SF9">
    <property type="entry name" value="FORMAMIDOPYRIMIDINE-DNA GLYCOSYLASE"/>
    <property type="match status" value="1"/>
</dbReference>
<reference evidence="16" key="1">
    <citation type="journal article" date="2014" name="Int. J. Syst. Evol. Microbiol.">
        <title>Complete genome sequence of Corynebacterium casei LMG S-19264T (=DSM 44701T), isolated from a smear-ripened cheese.</title>
        <authorList>
            <consortium name="US DOE Joint Genome Institute (JGI-PGF)"/>
            <person name="Walter F."/>
            <person name="Albersmeier A."/>
            <person name="Kalinowski J."/>
            <person name="Ruckert C."/>
        </authorList>
    </citation>
    <scope>NUCLEOTIDE SEQUENCE</scope>
    <source>
        <strain evidence="16">CGMCC 1.14988</strain>
    </source>
</reference>
<dbReference type="InterPro" id="IPR012319">
    <property type="entry name" value="FPG_cat"/>
</dbReference>
<evidence type="ECO:0000256" key="12">
    <source>
        <dbReference type="ARBA" id="ARBA00023295"/>
    </source>
</evidence>
<sequence length="281" mass="30901">MLELPEVEVLRKDLEKEVVGKKVKDVVVETDALVTSLHGRAKDFVTALSGRTIEAVRRRGRVLFLDLDDAHTWLLDPGEQGYLHRQAAAETAGADTHLTVDFTVDYALHLTEPGGQVSARTGVVAADQALEAAEVAPDALDPLDDNPTWMEFGRFLHAADQPLKLLLMDPTVIAGIGPVYSDEILWEAGLRHDRQSASLSTQEVRRLYRAMQEVLQAAMKAAGSGLDESDADVSSDDDGEAAEHLHVYGREGLPCHRCRKPIARTRIRKGVHTFHCPQCMI</sequence>
<keyword evidence="8" id="KW-0238">DNA-binding</keyword>
<evidence type="ECO:0000256" key="10">
    <source>
        <dbReference type="ARBA" id="ARBA00023239"/>
    </source>
</evidence>
<comment type="similarity">
    <text evidence="2">Belongs to the FPG family.</text>
</comment>
<keyword evidence="5 13" id="KW-0863">Zinc-finger</keyword>
<evidence type="ECO:0000259" key="15">
    <source>
        <dbReference type="PROSITE" id="PS51068"/>
    </source>
</evidence>
<evidence type="ECO:0000259" key="14">
    <source>
        <dbReference type="PROSITE" id="PS51066"/>
    </source>
</evidence>
<dbReference type="SUPFAM" id="SSF57716">
    <property type="entry name" value="Glucocorticoid receptor-like (DNA-binding domain)"/>
    <property type="match status" value="1"/>
</dbReference>
<evidence type="ECO:0000256" key="5">
    <source>
        <dbReference type="ARBA" id="ARBA00022771"/>
    </source>
</evidence>